<evidence type="ECO:0000313" key="6">
    <source>
        <dbReference type="Proteomes" id="UP000334340"/>
    </source>
</evidence>
<dbReference type="PANTHER" id="PTHR12526:SF640">
    <property type="entry name" value="COLANIC ACID BIOSYNTHESIS GLYCOSYLTRANSFERASE WCAL-RELATED"/>
    <property type="match status" value="1"/>
</dbReference>
<dbReference type="EMBL" id="CABIKM010000017">
    <property type="protein sequence ID" value="VUZ84767.1"/>
    <property type="molecule type" value="Genomic_DNA"/>
</dbReference>
<accession>A0A564ZIQ2</accession>
<reference evidence="5 6" key="1">
    <citation type="submission" date="2019-07" db="EMBL/GenBank/DDBJ databases">
        <authorList>
            <person name="Cremers G."/>
        </authorList>
    </citation>
    <scope>NUCLEOTIDE SEQUENCE [LARGE SCALE GENOMIC DNA]</scope>
</reference>
<dbReference type="SUPFAM" id="SSF53756">
    <property type="entry name" value="UDP-Glycosyltransferase/glycogen phosphorylase"/>
    <property type="match status" value="1"/>
</dbReference>
<evidence type="ECO:0000256" key="3">
    <source>
        <dbReference type="ARBA" id="ARBA00022679"/>
    </source>
</evidence>
<keyword evidence="6" id="KW-1185">Reference proteome</keyword>
<dbReference type="PANTHER" id="PTHR12526">
    <property type="entry name" value="GLYCOSYLTRANSFERASE"/>
    <property type="match status" value="1"/>
</dbReference>
<feature type="domain" description="Glycosyl transferase family 1" evidence="4">
    <location>
        <begin position="193"/>
        <end position="358"/>
    </location>
</feature>
<proteinExistence type="inferred from homology"/>
<dbReference type="CDD" id="cd03801">
    <property type="entry name" value="GT4_PimA-like"/>
    <property type="match status" value="1"/>
</dbReference>
<evidence type="ECO:0000256" key="1">
    <source>
        <dbReference type="ARBA" id="ARBA00009481"/>
    </source>
</evidence>
<organism evidence="5 6">
    <name type="scientific">Candidatus Methylomirabilis lanthanidiphila</name>
    <dbReference type="NCBI Taxonomy" id="2211376"/>
    <lineage>
        <taxon>Bacteria</taxon>
        <taxon>Candidatus Methylomirabilota</taxon>
        <taxon>Candidatus Methylomirabilia</taxon>
        <taxon>Candidatus Methylomirabilales</taxon>
        <taxon>Candidatus Methylomirabilaceae</taxon>
        <taxon>Candidatus Methylomirabilis</taxon>
    </lineage>
</organism>
<keyword evidence="2" id="KW-0328">Glycosyltransferase</keyword>
<keyword evidence="3 5" id="KW-0808">Transferase</keyword>
<gene>
    <name evidence="5" type="ORF">MELA_01141</name>
</gene>
<name>A0A564ZIQ2_9BACT</name>
<dbReference type="AlphaFoldDB" id="A0A564ZIQ2"/>
<evidence type="ECO:0000259" key="4">
    <source>
        <dbReference type="Pfam" id="PF00534"/>
    </source>
</evidence>
<evidence type="ECO:0000256" key="2">
    <source>
        <dbReference type="ARBA" id="ARBA00022676"/>
    </source>
</evidence>
<evidence type="ECO:0000313" key="5">
    <source>
        <dbReference type="EMBL" id="VUZ84767.1"/>
    </source>
</evidence>
<protein>
    <submittedName>
        <fullName evidence="5">Glycosyl transferase, group 1</fullName>
    </submittedName>
</protein>
<dbReference type="GO" id="GO:0016757">
    <property type="term" value="F:glycosyltransferase activity"/>
    <property type="evidence" value="ECO:0007669"/>
    <property type="project" value="UniProtKB-KW"/>
</dbReference>
<sequence length="389" mass="43059">MRICIINRLMGIRRGGGEYFDLNVAQWLTRRGHDVHLVTGRKVSGIPKPVSGFKVTYIATPYLADIHYRFNRNGAGHIARRLAGYAWLYDGQLFERKVFTMIARGAIPDAEIYQLCGRFRLAARLSQELAKAAVCWWPGPPTLDDETKKKIQCYAGNFARGDTMPILLQIAPQAQNIPPGVDLGLFRPRTKQSVREELRVDQAATVILFVGRLIPIKNLHVLIDAFAKAVSVNRALQLVLIGDGTERSALEHSARAHGVNDSVVFCGQLEGERLAKWYSAADIFVIPSRYESFSIVTLEAMASGLPIIASNVGHLPMLVKPGRNGVLFPSESTDALSAAIRELAGDPFRAKAMGCEGRAFVEANFGWERVGRLIEQYYESVVCNRSFAS</sequence>
<dbReference type="Gene3D" id="3.40.50.2000">
    <property type="entry name" value="Glycogen Phosphorylase B"/>
    <property type="match status" value="3"/>
</dbReference>
<dbReference type="InterPro" id="IPR001296">
    <property type="entry name" value="Glyco_trans_1"/>
</dbReference>
<comment type="similarity">
    <text evidence="1">Belongs to the glycosyltransferase group 1 family. Glycosyltransferase 4 subfamily.</text>
</comment>
<dbReference type="Pfam" id="PF00534">
    <property type="entry name" value="Glycos_transf_1"/>
    <property type="match status" value="1"/>
</dbReference>
<dbReference type="Proteomes" id="UP000334340">
    <property type="component" value="Unassembled WGS sequence"/>
</dbReference>